<comment type="caution">
    <text evidence="1">The sequence shown here is derived from an EMBL/GenBank/DDBJ whole genome shotgun (WGS) entry which is preliminary data.</text>
</comment>
<accession>A0A0F9CTS8</accession>
<organism evidence="1">
    <name type="scientific">marine sediment metagenome</name>
    <dbReference type="NCBI Taxonomy" id="412755"/>
    <lineage>
        <taxon>unclassified sequences</taxon>
        <taxon>metagenomes</taxon>
        <taxon>ecological metagenomes</taxon>
    </lineage>
</organism>
<reference evidence="1" key="1">
    <citation type="journal article" date="2015" name="Nature">
        <title>Complex archaea that bridge the gap between prokaryotes and eukaryotes.</title>
        <authorList>
            <person name="Spang A."/>
            <person name="Saw J.H."/>
            <person name="Jorgensen S.L."/>
            <person name="Zaremba-Niedzwiedzka K."/>
            <person name="Martijn J."/>
            <person name="Lind A.E."/>
            <person name="van Eijk R."/>
            <person name="Schleper C."/>
            <person name="Guy L."/>
            <person name="Ettema T.J."/>
        </authorList>
    </citation>
    <scope>NUCLEOTIDE SEQUENCE</scope>
</reference>
<evidence type="ECO:0000313" key="1">
    <source>
        <dbReference type="EMBL" id="KKL00990.1"/>
    </source>
</evidence>
<dbReference type="AlphaFoldDB" id="A0A0F9CTS8"/>
<sequence>DPETQGELDQILRERNLQKMRRAIETLGGEKAPTQPIAVSADANFLKARIDSGQHSATTNKVMQEAISRGNTKEIKAVVAAVQSIEEEETRATEREAKIAYNREVAKQRQLEKGVGERLGTRSFLEGMTEGPSMSLAIPGRGFSKGDFSKGGWEKFKKALGSFNISR</sequence>
<gene>
    <name evidence="1" type="ORF">LCGC14_2627610</name>
</gene>
<feature type="non-terminal residue" evidence="1">
    <location>
        <position position="1"/>
    </location>
</feature>
<proteinExistence type="predicted"/>
<protein>
    <submittedName>
        <fullName evidence="1">Uncharacterized protein</fullName>
    </submittedName>
</protein>
<name>A0A0F9CTS8_9ZZZZ</name>
<dbReference type="EMBL" id="LAZR01044986">
    <property type="protein sequence ID" value="KKL00990.1"/>
    <property type="molecule type" value="Genomic_DNA"/>
</dbReference>